<evidence type="ECO:0000256" key="4">
    <source>
        <dbReference type="ARBA" id="ARBA00023136"/>
    </source>
</evidence>
<dbReference type="PANTHER" id="PTHR33048">
    <property type="entry name" value="PTH11-LIKE INTEGRAL MEMBRANE PROTEIN (AFU_ORTHOLOGUE AFUA_5G11245)"/>
    <property type="match status" value="1"/>
</dbReference>
<feature type="transmembrane region" description="Helical" evidence="6">
    <location>
        <begin position="12"/>
        <end position="37"/>
    </location>
</feature>
<dbReference type="OrthoDB" id="4682787at2759"/>
<feature type="transmembrane region" description="Helical" evidence="6">
    <location>
        <begin position="125"/>
        <end position="147"/>
    </location>
</feature>
<evidence type="ECO:0000313" key="8">
    <source>
        <dbReference type="EMBL" id="OKO96432.1"/>
    </source>
</evidence>
<dbReference type="PANTHER" id="PTHR33048:SF155">
    <property type="entry name" value="INTEGRAL MEMBRANE PROTEIN"/>
    <property type="match status" value="1"/>
</dbReference>
<evidence type="ECO:0000256" key="3">
    <source>
        <dbReference type="ARBA" id="ARBA00022989"/>
    </source>
</evidence>
<comment type="caution">
    <text evidence="8">The sequence shown here is derived from an EMBL/GenBank/DDBJ whole genome shotgun (WGS) entry which is preliminary data.</text>
</comment>
<feature type="transmembrane region" description="Helical" evidence="6">
    <location>
        <begin position="90"/>
        <end position="113"/>
    </location>
</feature>
<dbReference type="Proteomes" id="UP000186955">
    <property type="component" value="Unassembled WGS sequence"/>
</dbReference>
<dbReference type="AlphaFoldDB" id="A0A1Q5T867"/>
<keyword evidence="4 6" id="KW-0472">Membrane</keyword>
<dbReference type="Pfam" id="PF20684">
    <property type="entry name" value="Fung_rhodopsin"/>
    <property type="match status" value="1"/>
</dbReference>
<evidence type="ECO:0000256" key="2">
    <source>
        <dbReference type="ARBA" id="ARBA00022692"/>
    </source>
</evidence>
<evidence type="ECO:0000256" key="5">
    <source>
        <dbReference type="ARBA" id="ARBA00038359"/>
    </source>
</evidence>
<keyword evidence="2 6" id="KW-0812">Transmembrane</keyword>
<dbReference type="GO" id="GO:0016020">
    <property type="term" value="C:membrane"/>
    <property type="evidence" value="ECO:0007669"/>
    <property type="project" value="UniProtKB-SubCell"/>
</dbReference>
<dbReference type="STRING" id="1316194.A0A1Q5T867"/>
<keyword evidence="3 6" id="KW-1133">Transmembrane helix</keyword>
<feature type="transmembrane region" description="Helical" evidence="6">
    <location>
        <begin position="49"/>
        <end position="70"/>
    </location>
</feature>
<dbReference type="InterPro" id="IPR052337">
    <property type="entry name" value="SAT4-like"/>
</dbReference>
<name>A0A1Q5T867_9EURO</name>
<feature type="transmembrane region" description="Helical" evidence="6">
    <location>
        <begin position="250"/>
        <end position="271"/>
    </location>
</feature>
<feature type="transmembrane region" description="Helical" evidence="6">
    <location>
        <begin position="179"/>
        <end position="198"/>
    </location>
</feature>
<organism evidence="8 9">
    <name type="scientific">Penicillium subrubescens</name>
    <dbReference type="NCBI Taxonomy" id="1316194"/>
    <lineage>
        <taxon>Eukaryota</taxon>
        <taxon>Fungi</taxon>
        <taxon>Dikarya</taxon>
        <taxon>Ascomycota</taxon>
        <taxon>Pezizomycotina</taxon>
        <taxon>Eurotiomycetes</taxon>
        <taxon>Eurotiomycetidae</taxon>
        <taxon>Eurotiales</taxon>
        <taxon>Aspergillaceae</taxon>
        <taxon>Penicillium</taxon>
    </lineage>
</organism>
<reference evidence="8 9" key="1">
    <citation type="submission" date="2016-10" db="EMBL/GenBank/DDBJ databases">
        <title>Genome sequence of the ascomycete fungus Penicillium subrubescens.</title>
        <authorList>
            <person name="De Vries R.P."/>
            <person name="Peng M."/>
            <person name="Dilokpimol A."/>
            <person name="Hilden K."/>
            <person name="Makela M.R."/>
            <person name="Grigoriev I."/>
            <person name="Riley R."/>
            <person name="Granchi Z."/>
        </authorList>
    </citation>
    <scope>NUCLEOTIDE SEQUENCE [LARGE SCALE GENOMIC DNA]</scope>
    <source>
        <strain evidence="8 9">CBS 132785</strain>
    </source>
</reference>
<evidence type="ECO:0000256" key="1">
    <source>
        <dbReference type="ARBA" id="ARBA00004141"/>
    </source>
</evidence>
<dbReference type="InterPro" id="IPR049326">
    <property type="entry name" value="Rhodopsin_dom_fungi"/>
</dbReference>
<comment type="subcellular location">
    <subcellularLocation>
        <location evidence="1">Membrane</location>
        <topology evidence="1">Multi-pass membrane protein</topology>
    </subcellularLocation>
</comment>
<accession>A0A1Q5T867</accession>
<comment type="similarity">
    <text evidence="5">Belongs to the SAT4 family.</text>
</comment>
<keyword evidence="9" id="KW-1185">Reference proteome</keyword>
<proteinExistence type="inferred from homology"/>
<gene>
    <name evidence="8" type="ORF">PENSUB_10607</name>
</gene>
<sequence>MASSLSEEDYNAGTSVLATAWALTAAAIIVMALRVVAKIKISNFNADDVVMIAALGFLIPGAACVTISVQAGLARNAVIRHDQEILNIKYYLVAQSLCVISCMIGRIAFIMYLRRLVPLQSKARIVLLILLGLQPLVNVVPVILIFAQCKDIRAVFDPTITDVYCMPVKIQMVYGYTQGAFNTTTDFYLAAFPVYSFWSLKLRLRIKIVLLCLLSMGLFAMVACIIKTVTLHSIDQPGDPTISQAQLLHWAFIEAGLVVITSSVPCLRPLFIAMAKNFSSSPRPTYELTPHAFGHSHNNTRSHVTSRTHTYIRGDANDGWGDGDSARQILEESRSGITKETTVTVQNEEMSA</sequence>
<feature type="domain" description="Rhodopsin" evidence="7">
    <location>
        <begin position="33"/>
        <end position="271"/>
    </location>
</feature>
<evidence type="ECO:0000313" key="9">
    <source>
        <dbReference type="Proteomes" id="UP000186955"/>
    </source>
</evidence>
<dbReference type="EMBL" id="MNBE01000698">
    <property type="protein sequence ID" value="OKO96432.1"/>
    <property type="molecule type" value="Genomic_DNA"/>
</dbReference>
<evidence type="ECO:0000256" key="6">
    <source>
        <dbReference type="SAM" id="Phobius"/>
    </source>
</evidence>
<evidence type="ECO:0000259" key="7">
    <source>
        <dbReference type="Pfam" id="PF20684"/>
    </source>
</evidence>
<feature type="transmembrane region" description="Helical" evidence="6">
    <location>
        <begin position="210"/>
        <end position="230"/>
    </location>
</feature>
<protein>
    <recommendedName>
        <fullName evidence="7">Rhodopsin domain-containing protein</fullName>
    </recommendedName>
</protein>